<sequence length="511" mass="57097">MKRNTLKYLIAFATVTASLAACDKGFESMNIDPNASGKPTVNFLFTKAQLLDFNADNTVNYFTNTLNCGNMIQHFSTFKILSGVGDKYTTNDLYQGLYFTNTYQAYINPLKDIIRYTNNEADANKNAVARIWLVYNMHRLTDLYGDVPYTQAGLGYTETIFSPKYDKQSEIYPQMLQELKDAATQLNASKTTFGSADIIFKGDVAQWKKFAYSLMLRLSMRLTKRDAALAEKWAKEAIAGGVILNDADNAIMKYAEGPQNLNRNPFAFQARFKEYTSNAYGATNNEGGKLSKTLIDFLKNNNDPRLAVYAAVWVGTSQDTAAAKQKGMPNGLEAEPTGFVTYSEPNQNTVFRFDAPAFVLTNAEMNFLLAEASLRNWYSGNAAALYKAGVEASLRLCGLYGAGGVISPAKITEYANARTFPATGLDAQMNEIHTQMWVLMFANEYEAFANWRRTGYPVLTPTKFSANETNGTIPRRLRYPQTEMGINGTNYYDALKNQGADLLITRVWWDK</sequence>
<dbReference type="SUPFAM" id="SSF48452">
    <property type="entry name" value="TPR-like"/>
    <property type="match status" value="1"/>
</dbReference>
<proteinExistence type="predicted"/>
<reference evidence="2 3" key="1">
    <citation type="submission" date="2018-06" db="EMBL/GenBank/DDBJ databases">
        <title>Genomic Encyclopedia of Archaeal and Bacterial Type Strains, Phase II (KMG-II): from individual species to whole genera.</title>
        <authorList>
            <person name="Goeker M."/>
        </authorList>
    </citation>
    <scope>NUCLEOTIDE SEQUENCE [LARGE SCALE GENOMIC DNA]</scope>
    <source>
        <strain evidence="2 3">DSM 23857</strain>
    </source>
</reference>
<evidence type="ECO:0000313" key="2">
    <source>
        <dbReference type="EMBL" id="RAJ08919.1"/>
    </source>
</evidence>
<protein>
    <submittedName>
        <fullName evidence="2">SusD-like starch-binding protein associating with outer membrane</fullName>
    </submittedName>
</protein>
<dbReference type="EMBL" id="QLLL01000002">
    <property type="protein sequence ID" value="RAJ08919.1"/>
    <property type="molecule type" value="Genomic_DNA"/>
</dbReference>
<evidence type="ECO:0000256" key="1">
    <source>
        <dbReference type="SAM" id="SignalP"/>
    </source>
</evidence>
<feature type="chain" id="PRO_5016386304" evidence="1">
    <location>
        <begin position="21"/>
        <end position="511"/>
    </location>
</feature>
<dbReference type="AlphaFoldDB" id="A0A327QWE4"/>
<accession>A0A327QWE4</accession>
<dbReference type="InterPro" id="IPR041662">
    <property type="entry name" value="SusD-like_2"/>
</dbReference>
<keyword evidence="3" id="KW-1185">Reference proteome</keyword>
<name>A0A327QWE4_9BACT</name>
<dbReference type="PROSITE" id="PS51257">
    <property type="entry name" value="PROKAR_LIPOPROTEIN"/>
    <property type="match status" value="1"/>
</dbReference>
<organism evidence="2 3">
    <name type="scientific">Chitinophaga skermanii</name>
    <dbReference type="NCBI Taxonomy" id="331697"/>
    <lineage>
        <taxon>Bacteria</taxon>
        <taxon>Pseudomonadati</taxon>
        <taxon>Bacteroidota</taxon>
        <taxon>Chitinophagia</taxon>
        <taxon>Chitinophagales</taxon>
        <taxon>Chitinophagaceae</taxon>
        <taxon>Chitinophaga</taxon>
    </lineage>
</organism>
<dbReference type="Gene3D" id="1.25.40.390">
    <property type="match status" value="1"/>
</dbReference>
<dbReference type="Pfam" id="PF12771">
    <property type="entry name" value="SusD-like_2"/>
    <property type="match status" value="1"/>
</dbReference>
<dbReference type="Proteomes" id="UP000249547">
    <property type="component" value="Unassembled WGS sequence"/>
</dbReference>
<evidence type="ECO:0000313" key="3">
    <source>
        <dbReference type="Proteomes" id="UP000249547"/>
    </source>
</evidence>
<dbReference type="RefSeq" id="WP_111597012.1">
    <property type="nucleotide sequence ID" value="NZ_QLLL01000002.1"/>
</dbReference>
<gene>
    <name evidence="2" type="ORF">LX64_01574</name>
</gene>
<keyword evidence="1" id="KW-0732">Signal</keyword>
<feature type="signal peptide" evidence="1">
    <location>
        <begin position="1"/>
        <end position="20"/>
    </location>
</feature>
<comment type="caution">
    <text evidence="2">The sequence shown here is derived from an EMBL/GenBank/DDBJ whole genome shotgun (WGS) entry which is preliminary data.</text>
</comment>
<dbReference type="OrthoDB" id="9766256at2"/>
<dbReference type="InterPro" id="IPR011990">
    <property type="entry name" value="TPR-like_helical_dom_sf"/>
</dbReference>